<gene>
    <name evidence="2" type="primary">ydiF</name>
    <name evidence="2" type="ORF">DFSSTS7063_00084</name>
</gene>
<keyword evidence="1" id="KW-0472">Membrane</keyword>
<feature type="transmembrane region" description="Helical" evidence="1">
    <location>
        <begin position="5"/>
        <end position="21"/>
    </location>
</feature>
<evidence type="ECO:0000313" key="3">
    <source>
        <dbReference type="Proteomes" id="UP000358366"/>
    </source>
</evidence>
<organism evidence="2 3">
    <name type="scientific">Dorea formicigenerans</name>
    <dbReference type="NCBI Taxonomy" id="39486"/>
    <lineage>
        <taxon>Bacteria</taxon>
        <taxon>Bacillati</taxon>
        <taxon>Bacillota</taxon>
        <taxon>Clostridia</taxon>
        <taxon>Lachnospirales</taxon>
        <taxon>Lachnospiraceae</taxon>
        <taxon>Dorea</taxon>
    </lineage>
</organism>
<evidence type="ECO:0000313" key="2">
    <source>
        <dbReference type="EMBL" id="VUX24158.1"/>
    </source>
</evidence>
<name>A0A564UXG7_9FIRM</name>
<dbReference type="AlphaFoldDB" id="A0A564UXG7"/>
<dbReference type="InterPro" id="IPR037171">
    <property type="entry name" value="NagB/RpiA_transferase-like"/>
</dbReference>
<keyword evidence="2" id="KW-0808">Transferase</keyword>
<sequence>MDVCNLSFVGAALLVIAYFMYIKNIYLWLVLYTVSYFSIAIFDTLCWKNKNMTAETAAELIEDGSCVWLTAGGGGINEPSFFLKKLEERYLNTGHPCELTLCYSAGVGDKQGGGVDRFAHEGMVKKHWKNLESRIINGTLSMMWIQLTKHVSVPLKPWRSKNGRLPFLLRSI</sequence>
<dbReference type="EMBL" id="CABHNI010000064">
    <property type="protein sequence ID" value="VUX24158.1"/>
    <property type="molecule type" value="Genomic_DNA"/>
</dbReference>
<protein>
    <submittedName>
        <fullName evidence="2">Acetate CoA-transferase YdiF</fullName>
        <ecNumber evidence="2">2.8.3.8</ecNumber>
    </submittedName>
</protein>
<keyword evidence="1" id="KW-0812">Transmembrane</keyword>
<accession>A0A564UXG7</accession>
<dbReference type="SUPFAM" id="SSF100950">
    <property type="entry name" value="NagB/RpiA/CoA transferase-like"/>
    <property type="match status" value="1"/>
</dbReference>
<reference evidence="2 3" key="1">
    <citation type="submission" date="2019-07" db="EMBL/GenBank/DDBJ databases">
        <authorList>
            <person name="Hibberd C M."/>
            <person name="Gehrig L. J."/>
            <person name="Chang H.-W."/>
            <person name="Venkatesh S."/>
        </authorList>
    </citation>
    <scope>NUCLEOTIDE SEQUENCE [LARGE SCALE GENOMIC DNA]</scope>
    <source>
        <strain evidence="2">Dorea_formicigenerans_SSTS_Bg7063</strain>
    </source>
</reference>
<evidence type="ECO:0000256" key="1">
    <source>
        <dbReference type="SAM" id="Phobius"/>
    </source>
</evidence>
<dbReference type="Gene3D" id="3.40.1080.10">
    <property type="entry name" value="Glutaconate Coenzyme A-transferase"/>
    <property type="match status" value="1"/>
</dbReference>
<feature type="transmembrane region" description="Helical" evidence="1">
    <location>
        <begin position="27"/>
        <end position="47"/>
    </location>
</feature>
<dbReference type="GO" id="GO:0008775">
    <property type="term" value="F:acetate CoA-transferase activity"/>
    <property type="evidence" value="ECO:0007669"/>
    <property type="project" value="UniProtKB-EC"/>
</dbReference>
<dbReference type="Proteomes" id="UP000358366">
    <property type="component" value="Unassembled WGS sequence"/>
</dbReference>
<dbReference type="EC" id="2.8.3.8" evidence="2"/>
<proteinExistence type="predicted"/>
<keyword evidence="1" id="KW-1133">Transmembrane helix</keyword>